<dbReference type="SUPFAM" id="SSF47973">
    <property type="entry name" value="Ribosomal protein S7"/>
    <property type="match status" value="1"/>
</dbReference>
<dbReference type="RefSeq" id="YP_009478315.1">
    <property type="nucleotide sequence ID" value="NC_037480.1"/>
</dbReference>
<comment type="subcellular location">
    <subcellularLocation>
        <location evidence="7">Plastid</location>
        <location evidence="7">Chloroplast</location>
    </subcellularLocation>
</comment>
<keyword evidence="2 7" id="KW-0699">rRNA-binding</keyword>
<proteinExistence type="inferred from homology"/>
<protein>
    <recommendedName>
        <fullName evidence="6 7">Small ribosomal subunit protein uS7c</fullName>
    </recommendedName>
</protein>
<dbReference type="PIRSF" id="PIRSF002122">
    <property type="entry name" value="RPS7p_RPS7a_RPS5e_RPS7o"/>
    <property type="match status" value="1"/>
</dbReference>
<evidence type="ECO:0000256" key="3">
    <source>
        <dbReference type="ARBA" id="ARBA00022884"/>
    </source>
</evidence>
<evidence type="ECO:0000259" key="8">
    <source>
        <dbReference type="Pfam" id="PF00177"/>
    </source>
</evidence>
<dbReference type="CDD" id="cd14871">
    <property type="entry name" value="uS7_Chloroplast"/>
    <property type="match status" value="1"/>
</dbReference>
<evidence type="ECO:0000256" key="4">
    <source>
        <dbReference type="ARBA" id="ARBA00022980"/>
    </source>
</evidence>
<dbReference type="GO" id="GO:0003735">
    <property type="term" value="F:structural constituent of ribosome"/>
    <property type="evidence" value="ECO:0007669"/>
    <property type="project" value="InterPro"/>
</dbReference>
<keyword evidence="9" id="KW-0150">Chloroplast</keyword>
<dbReference type="GeneID" id="36676128"/>
<dbReference type="InterPro" id="IPR036823">
    <property type="entry name" value="Ribosomal_uS7_dom_sf"/>
</dbReference>
<dbReference type="InterPro" id="IPR005717">
    <property type="entry name" value="Ribosomal_uS7_bac/org-type"/>
</dbReference>
<evidence type="ECO:0000256" key="5">
    <source>
        <dbReference type="ARBA" id="ARBA00023274"/>
    </source>
</evidence>
<dbReference type="InterPro" id="IPR000235">
    <property type="entry name" value="Ribosomal_uS7"/>
</dbReference>
<dbReference type="PANTHER" id="PTHR11205">
    <property type="entry name" value="RIBOSOMAL PROTEIN S7"/>
    <property type="match status" value="1"/>
</dbReference>
<organism evidence="9">
    <name type="scientific">Prototheca cutis</name>
    <dbReference type="NCBI Taxonomy" id="575411"/>
    <lineage>
        <taxon>Eukaryota</taxon>
        <taxon>Viridiplantae</taxon>
        <taxon>Chlorophyta</taxon>
        <taxon>core chlorophytes</taxon>
        <taxon>Trebouxiophyceae</taxon>
        <taxon>Chlorellales</taxon>
        <taxon>Chlorellaceae</taxon>
        <taxon>Prototheca</taxon>
    </lineage>
</organism>
<evidence type="ECO:0000256" key="6">
    <source>
        <dbReference type="ARBA" id="ARBA00035151"/>
    </source>
</evidence>
<name>A0A2Z6BES1_9CHLO</name>
<dbReference type="HAMAP" id="MF_00480_B">
    <property type="entry name" value="Ribosomal_uS7_B"/>
    <property type="match status" value="1"/>
</dbReference>
<comment type="function">
    <text evidence="7">One of the primary rRNA binding proteins, it binds directly to 16S rRNA where it nucleates assembly of the head domain of the 30S subunit.</text>
</comment>
<dbReference type="FunFam" id="1.10.455.10:FF:000001">
    <property type="entry name" value="30S ribosomal protein S7"/>
    <property type="match status" value="1"/>
</dbReference>
<accession>A0A2Z6BES1</accession>
<dbReference type="GO" id="GO:0006412">
    <property type="term" value="P:translation"/>
    <property type="evidence" value="ECO:0007669"/>
    <property type="project" value="UniProtKB-UniRule"/>
</dbReference>
<comment type="subunit">
    <text evidence="7">Part of the 30S ribosomal subunit.</text>
</comment>
<sequence>MSRRRTVKKRIPVPDPIYKHALIETIVRHLMKDGKKFLAYRIIYESMRKIAEITKQKPLTILEQAIRNITPLMEIKARRKRGYTYQLPIEVAKSRGTNLAIRWLLAACRKRIGTSTSNKLTQEILDAYKNSGNAVRKKEEIHKMAEANKVFLKKI</sequence>
<evidence type="ECO:0000313" key="9">
    <source>
        <dbReference type="EMBL" id="BBD20222.1"/>
    </source>
</evidence>
<geneLocation type="chloroplast" evidence="9"/>
<dbReference type="AlphaFoldDB" id="A0A2Z6BES1"/>
<keyword evidence="4 7" id="KW-0689">Ribosomal protein</keyword>
<dbReference type="GO" id="GO:0009507">
    <property type="term" value="C:chloroplast"/>
    <property type="evidence" value="ECO:0007669"/>
    <property type="project" value="UniProtKB-SubCell"/>
</dbReference>
<dbReference type="InterPro" id="IPR023798">
    <property type="entry name" value="Ribosomal_uS7_dom"/>
</dbReference>
<evidence type="ECO:0000256" key="1">
    <source>
        <dbReference type="ARBA" id="ARBA00007151"/>
    </source>
</evidence>
<dbReference type="GO" id="GO:0019843">
    <property type="term" value="F:rRNA binding"/>
    <property type="evidence" value="ECO:0007669"/>
    <property type="project" value="UniProtKB-UniRule"/>
</dbReference>
<feature type="domain" description="Small ribosomal subunit protein uS7" evidence="8">
    <location>
        <begin position="2"/>
        <end position="149"/>
    </location>
</feature>
<dbReference type="Pfam" id="PF00177">
    <property type="entry name" value="Ribosomal_S7"/>
    <property type="match status" value="1"/>
</dbReference>
<keyword evidence="9" id="KW-0934">Plastid</keyword>
<keyword evidence="3 7" id="KW-0694">RNA-binding</keyword>
<reference evidence="9" key="1">
    <citation type="journal article" date="2018" name="Sci. Rep.">
        <title>Multiple losses of photosynthesis and convergent reductive genome evolution in the colourless green algae Prototheca.</title>
        <authorList>
            <person name="Suzuki S."/>
            <person name="Endoh R."/>
            <person name="Manabe R.I."/>
            <person name="Ohkuma M."/>
            <person name="Hirakawa Y."/>
        </authorList>
    </citation>
    <scope>NUCLEOTIDE SEQUENCE</scope>
    <source>
        <strain evidence="9">JCM 15793</strain>
    </source>
</reference>
<keyword evidence="5 7" id="KW-0687">Ribonucleoprotein</keyword>
<comment type="similarity">
    <text evidence="1 7">Belongs to the universal ribosomal protein uS7 family.</text>
</comment>
<dbReference type="NCBIfam" id="TIGR01029">
    <property type="entry name" value="rpsG_bact"/>
    <property type="match status" value="1"/>
</dbReference>
<dbReference type="Gene3D" id="1.10.455.10">
    <property type="entry name" value="Ribosomal protein S7 domain"/>
    <property type="match status" value="1"/>
</dbReference>
<evidence type="ECO:0000256" key="2">
    <source>
        <dbReference type="ARBA" id="ARBA00022730"/>
    </source>
</evidence>
<dbReference type="EMBL" id="AP018373">
    <property type="protein sequence ID" value="BBD20222.1"/>
    <property type="molecule type" value="Genomic_DNA"/>
</dbReference>
<gene>
    <name evidence="7 9" type="primary">rps7</name>
</gene>
<evidence type="ECO:0000256" key="7">
    <source>
        <dbReference type="HAMAP-Rule" id="MF_00480"/>
    </source>
</evidence>
<dbReference type="GO" id="GO:0015935">
    <property type="term" value="C:small ribosomal subunit"/>
    <property type="evidence" value="ECO:0007669"/>
    <property type="project" value="InterPro"/>
</dbReference>